<accession>A0A176QED0</accession>
<dbReference type="InterPro" id="IPR011009">
    <property type="entry name" value="Kinase-like_dom_sf"/>
</dbReference>
<reference evidence="2 3" key="1">
    <citation type="submission" date="2016-01" db="EMBL/GenBank/DDBJ databases">
        <title>Janibacter melonis strain CD11_4 genome sequencing and assembly.</title>
        <authorList>
            <person name="Nair G.R."/>
            <person name="Kaur G."/>
            <person name="Chander A.M."/>
            <person name="Mayilraj S."/>
        </authorList>
    </citation>
    <scope>NUCLEOTIDE SEQUENCE [LARGE SCALE GENOMIC DNA]</scope>
    <source>
        <strain evidence="2 3">CD11-4</strain>
    </source>
</reference>
<dbReference type="InterPro" id="IPR051678">
    <property type="entry name" value="AGP_Transferase"/>
</dbReference>
<dbReference type="RefSeq" id="WP_068274165.1">
    <property type="nucleotide sequence ID" value="NZ_LQZG01000002.1"/>
</dbReference>
<feature type="domain" description="Aminoglycoside phosphotransferase" evidence="1">
    <location>
        <begin position="43"/>
        <end position="261"/>
    </location>
</feature>
<dbReference type="Gene3D" id="3.90.1200.10">
    <property type="match status" value="1"/>
</dbReference>
<comment type="caution">
    <text evidence="2">The sequence shown here is derived from an EMBL/GenBank/DDBJ whole genome shotgun (WGS) entry which is preliminary data.</text>
</comment>
<gene>
    <name evidence="2" type="ORF">AWH69_09090</name>
</gene>
<evidence type="ECO:0000313" key="3">
    <source>
        <dbReference type="Proteomes" id="UP000076976"/>
    </source>
</evidence>
<evidence type="ECO:0000259" key="1">
    <source>
        <dbReference type="Pfam" id="PF01636"/>
    </source>
</evidence>
<dbReference type="SUPFAM" id="SSF56112">
    <property type="entry name" value="Protein kinase-like (PK-like)"/>
    <property type="match status" value="1"/>
</dbReference>
<protein>
    <recommendedName>
        <fullName evidence="1">Aminoglycoside phosphotransferase domain-containing protein</fullName>
    </recommendedName>
</protein>
<dbReference type="Pfam" id="PF01636">
    <property type="entry name" value="APH"/>
    <property type="match status" value="1"/>
</dbReference>
<evidence type="ECO:0000313" key="2">
    <source>
        <dbReference type="EMBL" id="OAB88127.1"/>
    </source>
</evidence>
<dbReference type="PANTHER" id="PTHR21310:SF42">
    <property type="entry name" value="BIFUNCTIONAL AAC_APH"/>
    <property type="match status" value="1"/>
</dbReference>
<dbReference type="PANTHER" id="PTHR21310">
    <property type="entry name" value="AMINOGLYCOSIDE PHOSPHOTRANSFERASE-RELATED-RELATED"/>
    <property type="match status" value="1"/>
</dbReference>
<dbReference type="EMBL" id="LQZG01000002">
    <property type="protein sequence ID" value="OAB88127.1"/>
    <property type="molecule type" value="Genomic_DNA"/>
</dbReference>
<keyword evidence="3" id="KW-1185">Reference proteome</keyword>
<dbReference type="Gene3D" id="3.30.200.20">
    <property type="entry name" value="Phosphorylase Kinase, domain 1"/>
    <property type="match status" value="1"/>
</dbReference>
<organism evidence="2 3">
    <name type="scientific">Janibacter melonis</name>
    <dbReference type="NCBI Taxonomy" id="262209"/>
    <lineage>
        <taxon>Bacteria</taxon>
        <taxon>Bacillati</taxon>
        <taxon>Actinomycetota</taxon>
        <taxon>Actinomycetes</taxon>
        <taxon>Micrococcales</taxon>
        <taxon>Intrasporangiaceae</taxon>
        <taxon>Janibacter</taxon>
    </lineage>
</organism>
<proteinExistence type="predicted"/>
<dbReference type="AlphaFoldDB" id="A0A176QED0"/>
<dbReference type="InterPro" id="IPR002575">
    <property type="entry name" value="Aminoglycoside_PTrfase"/>
</dbReference>
<dbReference type="Proteomes" id="UP000076976">
    <property type="component" value="Unassembled WGS sequence"/>
</dbReference>
<sequence length="298" mass="32067">MTLHDGDTPVDADQLRRLLEEQRPDLADAPLQVVEGPGTDHVLVRVGDDLVARLPRNAPAAVSLGTELRWLPRLVDRLSLPLPRVEHEGVPGAGYPFAWALLGWLDGHDLCAVVLDGQVPRIWADDLADLVTTLRAVDVSVDPPRGARGGDVATRAAGADGVLTALADRHRVRLLRQALDLGREAAPFAGPPVLLHADLIPGNLLHREGRLTGLLDLGALTTGDPAWDLTPAWWVLDAPGRSRLRDLLGGDDAVWARARALATVQGALATWHYTPWRHPLAALGDRALQQVAADLSRV</sequence>
<name>A0A176QED0_9MICO</name>